<dbReference type="OrthoDB" id="9802264at2"/>
<keyword evidence="6" id="KW-1185">Reference proteome</keyword>
<dbReference type="EMBL" id="FNJM01000011">
    <property type="protein sequence ID" value="SDP66393.1"/>
    <property type="molecule type" value="Genomic_DNA"/>
</dbReference>
<evidence type="ECO:0000256" key="3">
    <source>
        <dbReference type="ARBA" id="ARBA00022741"/>
    </source>
</evidence>
<keyword evidence="2" id="KW-0813">Transport</keyword>
<dbReference type="InterPro" id="IPR017871">
    <property type="entry name" value="ABC_transporter-like_CS"/>
</dbReference>
<keyword evidence="3" id="KW-0547">Nucleotide-binding</keyword>
<dbReference type="GO" id="GO:0005524">
    <property type="term" value="F:ATP binding"/>
    <property type="evidence" value="ECO:0007669"/>
    <property type="project" value="UniProtKB-KW"/>
</dbReference>
<protein>
    <submittedName>
        <fullName evidence="5">Putative ABC transport system ATP-binding protein</fullName>
    </submittedName>
</protein>
<dbReference type="PANTHER" id="PTHR42798">
    <property type="entry name" value="LIPOPROTEIN-RELEASING SYSTEM ATP-BINDING PROTEIN LOLD"/>
    <property type="match status" value="1"/>
</dbReference>
<evidence type="ECO:0000256" key="4">
    <source>
        <dbReference type="ARBA" id="ARBA00022840"/>
    </source>
</evidence>
<dbReference type="SUPFAM" id="SSF52540">
    <property type="entry name" value="P-loop containing nucleoside triphosphate hydrolases"/>
    <property type="match status" value="1"/>
</dbReference>
<dbReference type="PROSITE" id="PS00211">
    <property type="entry name" value="ABC_TRANSPORTER_1"/>
    <property type="match status" value="1"/>
</dbReference>
<gene>
    <name evidence="5" type="ORF">SAMN04488529_11134</name>
</gene>
<keyword evidence="4 5" id="KW-0067">ATP-binding</keyword>
<dbReference type="PROSITE" id="PS50893">
    <property type="entry name" value="ABC_TRANSPORTER_2"/>
    <property type="match status" value="1"/>
</dbReference>
<name>A0A1H0UJX5_9CLOT</name>
<dbReference type="InterPro" id="IPR027417">
    <property type="entry name" value="P-loop_NTPase"/>
</dbReference>
<dbReference type="InterPro" id="IPR017911">
    <property type="entry name" value="MacB-like_ATP-bd"/>
</dbReference>
<dbReference type="Gene3D" id="3.40.50.300">
    <property type="entry name" value="P-loop containing nucleotide triphosphate hydrolases"/>
    <property type="match status" value="1"/>
</dbReference>
<dbReference type="InterPro" id="IPR003439">
    <property type="entry name" value="ABC_transporter-like_ATP-bd"/>
</dbReference>
<dbReference type="FunFam" id="3.40.50.300:FF:000032">
    <property type="entry name" value="Export ABC transporter ATP-binding protein"/>
    <property type="match status" value="1"/>
</dbReference>
<dbReference type="InterPro" id="IPR003593">
    <property type="entry name" value="AAA+_ATPase"/>
</dbReference>
<reference evidence="5 6" key="1">
    <citation type="submission" date="2016-10" db="EMBL/GenBank/DDBJ databases">
        <authorList>
            <person name="de Groot N.N."/>
        </authorList>
    </citation>
    <scope>NUCLEOTIDE SEQUENCE [LARGE SCALE GENOMIC DNA]</scope>
    <source>
        <strain evidence="5 6">DSM 12272</strain>
    </source>
</reference>
<dbReference type="PANTHER" id="PTHR42798:SF7">
    <property type="entry name" value="ALPHA-D-RIBOSE 1-METHYLPHOSPHONATE 5-TRIPHOSPHATE SYNTHASE SUBUNIT PHNL"/>
    <property type="match status" value="1"/>
</dbReference>
<comment type="similarity">
    <text evidence="1">Belongs to the ABC transporter superfamily.</text>
</comment>
<evidence type="ECO:0000313" key="6">
    <source>
        <dbReference type="Proteomes" id="UP000198597"/>
    </source>
</evidence>
<proteinExistence type="inferred from homology"/>
<accession>A0A1H0UJX5</accession>
<dbReference type="AlphaFoldDB" id="A0A1H0UJX5"/>
<dbReference type="RefSeq" id="WP_089971557.1">
    <property type="nucleotide sequence ID" value="NZ_FNJM01000011.1"/>
</dbReference>
<dbReference type="Proteomes" id="UP000198597">
    <property type="component" value="Unassembled WGS sequence"/>
</dbReference>
<evidence type="ECO:0000256" key="1">
    <source>
        <dbReference type="ARBA" id="ARBA00005417"/>
    </source>
</evidence>
<evidence type="ECO:0000256" key="2">
    <source>
        <dbReference type="ARBA" id="ARBA00022448"/>
    </source>
</evidence>
<sequence>MSEVLIKTEGLCKSFIIGKTGVHVLKNLDIEIYKEDFTVIMGSSGSGKSTLLYSLSTMDNPTSGKVTLLGHDISKINEEEASKIRNKDISFIFQGINLLPDLTIYENITYAAFIDKKNKEKIQIIANEILKELGLYDDKEKYPAEISGGMQQRAAIGRAIINNPKVIFGDEPTGALNSSMGEKVLDILTDLNKKRQSIVMVTHDIKSALRGNRILYINDGKIDGELNLEKYSDEDVKMRKEKIKRFLEEKSW</sequence>
<dbReference type="Pfam" id="PF00005">
    <property type="entry name" value="ABC_tran"/>
    <property type="match status" value="1"/>
</dbReference>
<dbReference type="STRING" id="94869.SAMN04488529_11134"/>
<evidence type="ECO:0000313" key="5">
    <source>
        <dbReference type="EMBL" id="SDP66393.1"/>
    </source>
</evidence>
<dbReference type="GO" id="GO:0098796">
    <property type="term" value="C:membrane protein complex"/>
    <property type="evidence" value="ECO:0007669"/>
    <property type="project" value="UniProtKB-ARBA"/>
</dbReference>
<dbReference type="GO" id="GO:0022857">
    <property type="term" value="F:transmembrane transporter activity"/>
    <property type="evidence" value="ECO:0007669"/>
    <property type="project" value="UniProtKB-ARBA"/>
</dbReference>
<dbReference type="CDD" id="cd03255">
    <property type="entry name" value="ABC_MJ0796_LolCDE_FtsE"/>
    <property type="match status" value="1"/>
</dbReference>
<dbReference type="GO" id="GO:0016887">
    <property type="term" value="F:ATP hydrolysis activity"/>
    <property type="evidence" value="ECO:0007669"/>
    <property type="project" value="InterPro"/>
</dbReference>
<organism evidence="5 6">
    <name type="scientific">Clostridium gasigenes</name>
    <dbReference type="NCBI Taxonomy" id="94869"/>
    <lineage>
        <taxon>Bacteria</taxon>
        <taxon>Bacillati</taxon>
        <taxon>Bacillota</taxon>
        <taxon>Clostridia</taxon>
        <taxon>Eubacteriales</taxon>
        <taxon>Clostridiaceae</taxon>
        <taxon>Clostridium</taxon>
    </lineage>
</organism>
<dbReference type="SMART" id="SM00382">
    <property type="entry name" value="AAA"/>
    <property type="match status" value="1"/>
</dbReference>